<proteinExistence type="predicted"/>
<dbReference type="Proteomes" id="UP000289497">
    <property type="component" value="Chromosome"/>
</dbReference>
<dbReference type="Gene3D" id="3.30.1370.110">
    <property type="match status" value="1"/>
</dbReference>
<dbReference type="SUPFAM" id="SSF160443">
    <property type="entry name" value="SMR domain-like"/>
    <property type="match status" value="1"/>
</dbReference>
<dbReference type="InterPro" id="IPR036063">
    <property type="entry name" value="Smr_dom_sf"/>
</dbReference>
<name>A0A449B5Z6_9BACT</name>
<dbReference type="OrthoDB" id="401369at2"/>
<sequence length="107" mass="12528">MSKNIQIDLHGLTWESAQSKILFLIEELKTYKVDTVLFITGKGTQTLKTNTTYLLDQNFIDWEYVNKNGAILAYIQEDNIYFGEENYSNSDDQKNIEEIFEKFKDSI</sequence>
<dbReference type="EMBL" id="LR215039">
    <property type="protein sequence ID" value="VEU76027.1"/>
    <property type="molecule type" value="Genomic_DNA"/>
</dbReference>
<evidence type="ECO:0000259" key="1">
    <source>
        <dbReference type="PROSITE" id="PS50828"/>
    </source>
</evidence>
<dbReference type="PROSITE" id="PS50828">
    <property type="entry name" value="SMR"/>
    <property type="match status" value="1"/>
</dbReference>
<keyword evidence="3" id="KW-1185">Reference proteome</keyword>
<evidence type="ECO:0000313" key="2">
    <source>
        <dbReference type="EMBL" id="VEU76027.1"/>
    </source>
</evidence>
<accession>A0A449B5Z6</accession>
<feature type="domain" description="Smr" evidence="1">
    <location>
        <begin position="7"/>
        <end position="76"/>
    </location>
</feature>
<protein>
    <recommendedName>
        <fullName evidence="1">Smr domain-containing protein</fullName>
    </recommendedName>
</protein>
<gene>
    <name evidence="2" type="ORF">NCTC10179_00189</name>
</gene>
<dbReference type="Pfam" id="PF01713">
    <property type="entry name" value="Smr"/>
    <property type="match status" value="1"/>
</dbReference>
<organism evidence="2 3">
    <name type="scientific">Mycoplasmopsis columboralis</name>
    <dbReference type="NCBI Taxonomy" id="171282"/>
    <lineage>
        <taxon>Bacteria</taxon>
        <taxon>Bacillati</taxon>
        <taxon>Mycoplasmatota</taxon>
        <taxon>Mycoplasmoidales</taxon>
        <taxon>Metamycoplasmataceae</taxon>
        <taxon>Mycoplasmopsis</taxon>
    </lineage>
</organism>
<reference evidence="2 3" key="1">
    <citation type="submission" date="2019-01" db="EMBL/GenBank/DDBJ databases">
        <authorList>
            <consortium name="Pathogen Informatics"/>
        </authorList>
    </citation>
    <scope>NUCLEOTIDE SEQUENCE [LARGE SCALE GENOMIC DNA]</scope>
    <source>
        <strain evidence="2 3">NCTC10179</strain>
    </source>
</reference>
<evidence type="ECO:0000313" key="3">
    <source>
        <dbReference type="Proteomes" id="UP000289497"/>
    </source>
</evidence>
<dbReference type="AlphaFoldDB" id="A0A449B5Z6"/>
<dbReference type="RefSeq" id="WP_036434612.1">
    <property type="nucleotide sequence ID" value="NZ_LR215039.1"/>
</dbReference>
<dbReference type="KEGG" id="mcou:NCTC10179_00189"/>
<dbReference type="InterPro" id="IPR002625">
    <property type="entry name" value="Smr_dom"/>
</dbReference>